<dbReference type="Proteomes" id="UP000533900">
    <property type="component" value="Unassembled WGS sequence"/>
</dbReference>
<dbReference type="Pfam" id="PF10329">
    <property type="entry name" value="DUF2417"/>
    <property type="match status" value="1"/>
</dbReference>
<comment type="caution">
    <text evidence="2">The sequence shown here is derived from an EMBL/GenBank/DDBJ whole genome shotgun (WGS) entry which is preliminary data.</text>
</comment>
<feature type="transmembrane region" description="Helical" evidence="1">
    <location>
        <begin position="70"/>
        <end position="89"/>
    </location>
</feature>
<dbReference type="PANTHER" id="PTHR28008:SF1">
    <property type="entry name" value="DOMAIN PROTEIN, PUTATIVE (AFU_ORTHOLOGUE AFUA_3G10980)-RELATED"/>
    <property type="match status" value="1"/>
</dbReference>
<dbReference type="AlphaFoldDB" id="A0A842INU1"/>
<dbReference type="PANTHER" id="PTHR28008">
    <property type="entry name" value="DOMAIN PROTEIN, PUTATIVE (AFU_ORTHOLOGUE AFUA_3G10980)-RELATED"/>
    <property type="match status" value="1"/>
</dbReference>
<dbReference type="EMBL" id="JACLCP010000001">
    <property type="protein sequence ID" value="MBC2843483.1"/>
    <property type="molecule type" value="Genomic_DNA"/>
</dbReference>
<organism evidence="2 3">
    <name type="scientific">Winogradskyella flava</name>
    <dbReference type="NCBI Taxonomy" id="1884876"/>
    <lineage>
        <taxon>Bacteria</taxon>
        <taxon>Pseudomonadati</taxon>
        <taxon>Bacteroidota</taxon>
        <taxon>Flavobacteriia</taxon>
        <taxon>Flavobacteriales</taxon>
        <taxon>Flavobacteriaceae</taxon>
        <taxon>Winogradskyella</taxon>
    </lineage>
</organism>
<protein>
    <submittedName>
        <fullName evidence="2">VanZ family protein</fullName>
    </submittedName>
</protein>
<accession>A0A842INU1</accession>
<keyword evidence="1" id="KW-0812">Transmembrane</keyword>
<feature type="transmembrane region" description="Helical" evidence="1">
    <location>
        <begin position="46"/>
        <end position="63"/>
    </location>
</feature>
<dbReference type="RefSeq" id="WP_185787215.1">
    <property type="nucleotide sequence ID" value="NZ_JACLCP010000001.1"/>
</dbReference>
<keyword evidence="1" id="KW-0472">Membrane</keyword>
<gene>
    <name evidence="2" type="primary">vanZ</name>
    <name evidence="2" type="ORF">H7F21_00125</name>
</gene>
<dbReference type="NCBIfam" id="NF037970">
    <property type="entry name" value="vanZ_1"/>
    <property type="match status" value="1"/>
</dbReference>
<feature type="transmembrane region" description="Helical" evidence="1">
    <location>
        <begin position="12"/>
        <end position="34"/>
    </location>
</feature>
<keyword evidence="1" id="KW-1133">Transmembrane helix</keyword>
<evidence type="ECO:0000313" key="2">
    <source>
        <dbReference type="EMBL" id="MBC2843483.1"/>
    </source>
</evidence>
<proteinExistence type="predicted"/>
<name>A0A842INU1_9FLAO</name>
<evidence type="ECO:0000256" key="1">
    <source>
        <dbReference type="SAM" id="Phobius"/>
    </source>
</evidence>
<dbReference type="InterPro" id="IPR019431">
    <property type="entry name" value="DUF2417"/>
</dbReference>
<keyword evidence="3" id="KW-1185">Reference proteome</keyword>
<sequence length="127" mass="14324">MTIKPLLVLRKLLLFVALVYTIALTITTFINLNGVPSLGSSFDDKIYHFVAYFGLAALWITYFKPSKKKQILNIVLLCLLLFGIVLELIQHKLNPNRTYDVYDLTANCLGILLGTLIAIKLDVIKLK</sequence>
<evidence type="ECO:0000313" key="3">
    <source>
        <dbReference type="Proteomes" id="UP000533900"/>
    </source>
</evidence>
<feature type="transmembrane region" description="Helical" evidence="1">
    <location>
        <begin position="101"/>
        <end position="119"/>
    </location>
</feature>
<reference evidence="2" key="1">
    <citation type="submission" date="2020-08" db="EMBL/GenBank/DDBJ databases">
        <title>Winogradskyella ouciana sp. nov., isolated from the hadal seawater of the Mariana Trench.</title>
        <authorList>
            <person name="He X."/>
        </authorList>
    </citation>
    <scope>NUCLEOTIDE SEQUENCE [LARGE SCALE GENOMIC DNA]</scope>
    <source>
        <strain evidence="2">KCTC 52348</strain>
    </source>
</reference>